<dbReference type="EMBL" id="JH795863">
    <property type="protein sequence ID" value="EJU01925.1"/>
    <property type="molecule type" value="Genomic_DNA"/>
</dbReference>
<feature type="domain" description="Protein kinase" evidence="3">
    <location>
        <begin position="87"/>
        <end position="353"/>
    </location>
</feature>
<dbReference type="OMA" id="TIDYSTA"/>
<keyword evidence="2" id="KW-0067">ATP-binding</keyword>
<dbReference type="PANTHER" id="PTHR44329:SF298">
    <property type="entry name" value="MIXED LINEAGE KINASE DOMAIN-LIKE PROTEIN"/>
    <property type="match status" value="1"/>
</dbReference>
<name>M5G172_DACPD</name>
<evidence type="ECO:0000313" key="5">
    <source>
        <dbReference type="Proteomes" id="UP000030653"/>
    </source>
</evidence>
<keyword evidence="4" id="KW-0418">Kinase</keyword>
<dbReference type="RefSeq" id="XP_040628822.1">
    <property type="nucleotide sequence ID" value="XM_040775831.1"/>
</dbReference>
<dbReference type="InterPro" id="IPR011009">
    <property type="entry name" value="Kinase-like_dom_sf"/>
</dbReference>
<dbReference type="InterPro" id="IPR051681">
    <property type="entry name" value="Ser/Thr_Kinases-Pseudokinases"/>
</dbReference>
<evidence type="ECO:0000313" key="4">
    <source>
        <dbReference type="EMBL" id="EJU01925.1"/>
    </source>
</evidence>
<protein>
    <submittedName>
        <fullName evidence="4">Kinase-like protein</fullName>
    </submittedName>
</protein>
<dbReference type="HOGENOM" id="CLU_000288_7_18_1"/>
<dbReference type="Proteomes" id="UP000030653">
    <property type="component" value="Unassembled WGS sequence"/>
</dbReference>
<dbReference type="OrthoDB" id="5966500at2759"/>
<accession>M5G172</accession>
<dbReference type="InterPro" id="IPR001245">
    <property type="entry name" value="Ser-Thr/Tyr_kinase_cat_dom"/>
</dbReference>
<gene>
    <name evidence="4" type="ORF">DACRYDRAFT_66930</name>
</gene>
<dbReference type="GeneID" id="63690893"/>
<sequence>MAVLTDDSTTYDNVRTLAAAKFDRVQPQVQLLMDKACQELHSSDAQLSPIQREAVVRDLRTILTSDTVPDSVRLPGELTIDYSTAIVNHGSDIYKGEWRTIVRGEPRRKVVAVKRLRDPNPSAVRVRRFLYEGTLWRMLAHDNVVPFYGIHAEGKVIELVTLWVENRDAMTYIRNVPGCHRRAIIKGAAYGISYLHRCNIVHGGICGSNILIDDSGRPMMCDFGLATASNADGDLINAGASTSQTTTTARWIAPELTSFNSPVPVPASDVFSFARTILEILTGEKPFPKEKNTFKLIADLRDGRLQVARPDAPEVVLRGLTDGVWALMNEMWKQDLRQRPMMKDVEARLEQLM</sequence>
<dbReference type="AlphaFoldDB" id="M5G172"/>
<dbReference type="SUPFAM" id="SSF56112">
    <property type="entry name" value="Protein kinase-like (PK-like)"/>
    <property type="match status" value="1"/>
</dbReference>
<dbReference type="Gene3D" id="1.10.510.10">
    <property type="entry name" value="Transferase(Phosphotransferase) domain 1"/>
    <property type="match status" value="1"/>
</dbReference>
<reference evidence="4 5" key="1">
    <citation type="journal article" date="2012" name="Science">
        <title>The Paleozoic origin of enzymatic lignin decomposition reconstructed from 31 fungal genomes.</title>
        <authorList>
            <person name="Floudas D."/>
            <person name="Binder M."/>
            <person name="Riley R."/>
            <person name="Barry K."/>
            <person name="Blanchette R.A."/>
            <person name="Henrissat B."/>
            <person name="Martinez A.T."/>
            <person name="Otillar R."/>
            <person name="Spatafora J.W."/>
            <person name="Yadav J.S."/>
            <person name="Aerts A."/>
            <person name="Benoit I."/>
            <person name="Boyd A."/>
            <person name="Carlson A."/>
            <person name="Copeland A."/>
            <person name="Coutinho P.M."/>
            <person name="de Vries R.P."/>
            <person name="Ferreira P."/>
            <person name="Findley K."/>
            <person name="Foster B."/>
            <person name="Gaskell J."/>
            <person name="Glotzer D."/>
            <person name="Gorecki P."/>
            <person name="Heitman J."/>
            <person name="Hesse C."/>
            <person name="Hori C."/>
            <person name="Igarashi K."/>
            <person name="Jurgens J.A."/>
            <person name="Kallen N."/>
            <person name="Kersten P."/>
            <person name="Kohler A."/>
            <person name="Kuees U."/>
            <person name="Kumar T.K.A."/>
            <person name="Kuo A."/>
            <person name="LaButti K."/>
            <person name="Larrondo L.F."/>
            <person name="Lindquist E."/>
            <person name="Ling A."/>
            <person name="Lombard V."/>
            <person name="Lucas S."/>
            <person name="Lundell T."/>
            <person name="Martin R."/>
            <person name="McLaughlin D.J."/>
            <person name="Morgenstern I."/>
            <person name="Morin E."/>
            <person name="Murat C."/>
            <person name="Nagy L.G."/>
            <person name="Nolan M."/>
            <person name="Ohm R.A."/>
            <person name="Patyshakuliyeva A."/>
            <person name="Rokas A."/>
            <person name="Ruiz-Duenas F.J."/>
            <person name="Sabat G."/>
            <person name="Salamov A."/>
            <person name="Samejima M."/>
            <person name="Schmutz J."/>
            <person name="Slot J.C."/>
            <person name="St John F."/>
            <person name="Stenlid J."/>
            <person name="Sun H."/>
            <person name="Sun S."/>
            <person name="Syed K."/>
            <person name="Tsang A."/>
            <person name="Wiebenga A."/>
            <person name="Young D."/>
            <person name="Pisabarro A."/>
            <person name="Eastwood D.C."/>
            <person name="Martin F."/>
            <person name="Cullen D."/>
            <person name="Grigoriev I.V."/>
            <person name="Hibbett D.S."/>
        </authorList>
    </citation>
    <scope>NUCLEOTIDE SEQUENCE [LARGE SCALE GENOMIC DNA]</scope>
    <source>
        <strain evidence="4 5">DJM-731 SS1</strain>
    </source>
</reference>
<dbReference type="GO" id="GO:0005524">
    <property type="term" value="F:ATP binding"/>
    <property type="evidence" value="ECO:0007669"/>
    <property type="project" value="UniProtKB-KW"/>
</dbReference>
<dbReference type="InterPro" id="IPR000719">
    <property type="entry name" value="Prot_kinase_dom"/>
</dbReference>
<organism evidence="4 5">
    <name type="scientific">Dacryopinax primogenitus (strain DJM 731)</name>
    <name type="common">Brown rot fungus</name>
    <dbReference type="NCBI Taxonomy" id="1858805"/>
    <lineage>
        <taxon>Eukaryota</taxon>
        <taxon>Fungi</taxon>
        <taxon>Dikarya</taxon>
        <taxon>Basidiomycota</taxon>
        <taxon>Agaricomycotina</taxon>
        <taxon>Dacrymycetes</taxon>
        <taxon>Dacrymycetales</taxon>
        <taxon>Dacrymycetaceae</taxon>
        <taxon>Dacryopinax</taxon>
    </lineage>
</organism>
<keyword evidence="1" id="KW-0547">Nucleotide-binding</keyword>
<dbReference type="STRING" id="1858805.M5G172"/>
<dbReference type="Pfam" id="PF07714">
    <property type="entry name" value="PK_Tyr_Ser-Thr"/>
    <property type="match status" value="1"/>
</dbReference>
<keyword evidence="5" id="KW-1185">Reference proteome</keyword>
<evidence type="ECO:0000259" key="3">
    <source>
        <dbReference type="PROSITE" id="PS50011"/>
    </source>
</evidence>
<dbReference type="GO" id="GO:0004674">
    <property type="term" value="F:protein serine/threonine kinase activity"/>
    <property type="evidence" value="ECO:0007669"/>
    <property type="project" value="TreeGrafter"/>
</dbReference>
<dbReference type="PROSITE" id="PS50011">
    <property type="entry name" value="PROTEIN_KINASE_DOM"/>
    <property type="match status" value="1"/>
</dbReference>
<dbReference type="PANTHER" id="PTHR44329">
    <property type="entry name" value="SERINE/THREONINE-PROTEIN KINASE TNNI3K-RELATED"/>
    <property type="match status" value="1"/>
</dbReference>
<evidence type="ECO:0000256" key="1">
    <source>
        <dbReference type="ARBA" id="ARBA00022741"/>
    </source>
</evidence>
<proteinExistence type="predicted"/>
<evidence type="ECO:0000256" key="2">
    <source>
        <dbReference type="ARBA" id="ARBA00022840"/>
    </source>
</evidence>
<keyword evidence="4" id="KW-0808">Transferase</keyword>